<dbReference type="SUPFAM" id="SSF81342">
    <property type="entry name" value="Transmembrane di-heme cytochromes"/>
    <property type="match status" value="1"/>
</dbReference>
<comment type="caution">
    <text evidence="8">The sequence shown here is derived from an EMBL/GenBank/DDBJ whole genome shotgun (WGS) entry which is preliminary data.</text>
</comment>
<dbReference type="Pfam" id="PF01292">
    <property type="entry name" value="Ni_hydr_CYTB"/>
    <property type="match status" value="1"/>
</dbReference>
<feature type="transmembrane region" description="Helical" evidence="6">
    <location>
        <begin position="131"/>
        <end position="151"/>
    </location>
</feature>
<protein>
    <submittedName>
        <fullName evidence="8">Formate dehydrogenase</fullName>
    </submittedName>
</protein>
<evidence type="ECO:0000256" key="6">
    <source>
        <dbReference type="SAM" id="Phobius"/>
    </source>
</evidence>
<dbReference type="GO" id="GO:0015944">
    <property type="term" value="P:formate oxidation"/>
    <property type="evidence" value="ECO:0007669"/>
    <property type="project" value="TreeGrafter"/>
</dbReference>
<dbReference type="GO" id="GO:0009061">
    <property type="term" value="P:anaerobic respiration"/>
    <property type="evidence" value="ECO:0007669"/>
    <property type="project" value="TreeGrafter"/>
</dbReference>
<comment type="subcellular location">
    <subcellularLocation>
        <location evidence="1">Cell membrane</location>
        <topology evidence="1">Multi-pass membrane protein</topology>
    </subcellularLocation>
</comment>
<reference evidence="8 9" key="1">
    <citation type="journal article" date="2011" name="J. Microbiol.">
        <title>Bacillus kyonggiensis sp. nov., isolated from soil of a lettuce field.</title>
        <authorList>
            <person name="Dong K."/>
            <person name="Lee S."/>
        </authorList>
    </citation>
    <scope>NUCLEOTIDE SEQUENCE [LARGE SCALE GENOMIC DNA]</scope>
    <source>
        <strain evidence="8 9">NB22</strain>
    </source>
</reference>
<dbReference type="AlphaFoldDB" id="A0A4U1D3H2"/>
<keyword evidence="4 6" id="KW-1133">Transmembrane helix</keyword>
<evidence type="ECO:0000256" key="2">
    <source>
        <dbReference type="ARBA" id="ARBA00022475"/>
    </source>
</evidence>
<dbReference type="EMBL" id="SWBM01000002">
    <property type="protein sequence ID" value="TKC16861.1"/>
    <property type="molecule type" value="Genomic_DNA"/>
</dbReference>
<evidence type="ECO:0000256" key="5">
    <source>
        <dbReference type="ARBA" id="ARBA00023136"/>
    </source>
</evidence>
<feature type="transmembrane region" description="Helical" evidence="6">
    <location>
        <begin position="63"/>
        <end position="82"/>
    </location>
</feature>
<evidence type="ECO:0000256" key="1">
    <source>
        <dbReference type="ARBA" id="ARBA00004651"/>
    </source>
</evidence>
<dbReference type="InterPro" id="IPR016174">
    <property type="entry name" value="Di-haem_cyt_TM"/>
</dbReference>
<dbReference type="OrthoDB" id="1808646at2"/>
<evidence type="ECO:0000313" key="9">
    <source>
        <dbReference type="Proteomes" id="UP000307756"/>
    </source>
</evidence>
<keyword evidence="5 6" id="KW-0472">Membrane</keyword>
<sequence length="230" mass="26579">MSNHREKNQGNQKMVKRFNLGFIISHWVNAGAFFVLYISALPMYTEFFDWLYVIFGGPAGARLVHRVAAVFFMLPLPILVLFDRQGLRTWTKNIFSWKIHDIKFFPEFAKEFFGLKAKTPKQDFFNAGEKINSWLMIVTAIMLICSGIVMWLPQFFPHGLIMWAYPIHNIGLGLSAAVAIAHIYMSIKLAAPSLHGIFKGDVTEEYAEDHHGRWYDELKEEEKKNPKKHA</sequence>
<dbReference type="InterPro" id="IPR011577">
    <property type="entry name" value="Cyt_b561_bac/Ni-Hgenase"/>
</dbReference>
<dbReference type="GO" id="GO:0022904">
    <property type="term" value="P:respiratory electron transport chain"/>
    <property type="evidence" value="ECO:0007669"/>
    <property type="project" value="InterPro"/>
</dbReference>
<organism evidence="8 9">
    <name type="scientific">Robertmurraya kyonggiensis</name>
    <dbReference type="NCBI Taxonomy" id="1037680"/>
    <lineage>
        <taxon>Bacteria</taxon>
        <taxon>Bacillati</taxon>
        <taxon>Bacillota</taxon>
        <taxon>Bacilli</taxon>
        <taxon>Bacillales</taxon>
        <taxon>Bacillaceae</taxon>
        <taxon>Robertmurraya</taxon>
    </lineage>
</organism>
<gene>
    <name evidence="8" type="ORF">FA727_12400</name>
</gene>
<evidence type="ECO:0000259" key="7">
    <source>
        <dbReference type="Pfam" id="PF01292"/>
    </source>
</evidence>
<keyword evidence="9" id="KW-1185">Reference proteome</keyword>
<accession>A0A4U1D3H2</accession>
<name>A0A4U1D3H2_9BACI</name>
<evidence type="ECO:0000313" key="8">
    <source>
        <dbReference type="EMBL" id="TKC16861.1"/>
    </source>
</evidence>
<keyword evidence="2" id="KW-1003">Cell membrane</keyword>
<dbReference type="Proteomes" id="UP000307756">
    <property type="component" value="Unassembled WGS sequence"/>
</dbReference>
<dbReference type="InterPro" id="IPR051817">
    <property type="entry name" value="FDH_cytochrome_b556_subunit"/>
</dbReference>
<feature type="transmembrane region" description="Helical" evidence="6">
    <location>
        <begin position="20"/>
        <end position="43"/>
    </location>
</feature>
<proteinExistence type="predicted"/>
<evidence type="ECO:0000256" key="4">
    <source>
        <dbReference type="ARBA" id="ARBA00022989"/>
    </source>
</evidence>
<dbReference type="PANTHER" id="PTHR30074:SF5">
    <property type="entry name" value="FORMATE DEHYDROGENASE, NITRATE-INDUCIBLE, CYTOCHROME B556(FDN) SUBUNIT"/>
    <property type="match status" value="1"/>
</dbReference>
<dbReference type="Gene3D" id="1.20.950.20">
    <property type="entry name" value="Transmembrane di-heme cytochromes, Chain C"/>
    <property type="match status" value="1"/>
</dbReference>
<dbReference type="GO" id="GO:0009326">
    <property type="term" value="C:formate dehydrogenase complex"/>
    <property type="evidence" value="ECO:0007669"/>
    <property type="project" value="TreeGrafter"/>
</dbReference>
<dbReference type="GO" id="GO:0009055">
    <property type="term" value="F:electron transfer activity"/>
    <property type="evidence" value="ECO:0007669"/>
    <property type="project" value="InterPro"/>
</dbReference>
<feature type="domain" description="Cytochrome b561 bacterial/Ni-hydrogenase" evidence="7">
    <location>
        <begin position="17"/>
        <end position="188"/>
    </location>
</feature>
<feature type="transmembrane region" description="Helical" evidence="6">
    <location>
        <begin position="163"/>
        <end position="185"/>
    </location>
</feature>
<dbReference type="PANTHER" id="PTHR30074">
    <property type="entry name" value="FORMATE DEHYDROGENASE, NITRATE-INDUCIBLE, CYTOCHROME B556 FDN SUBUNIT"/>
    <property type="match status" value="1"/>
</dbReference>
<dbReference type="GO" id="GO:0036397">
    <property type="term" value="F:formate dehydrogenase (quinone) activity"/>
    <property type="evidence" value="ECO:0007669"/>
    <property type="project" value="TreeGrafter"/>
</dbReference>
<dbReference type="RefSeq" id="WP_136831267.1">
    <property type="nucleotide sequence ID" value="NZ_SWBM01000002.1"/>
</dbReference>
<evidence type="ECO:0000256" key="3">
    <source>
        <dbReference type="ARBA" id="ARBA00022692"/>
    </source>
</evidence>
<dbReference type="GO" id="GO:0005886">
    <property type="term" value="C:plasma membrane"/>
    <property type="evidence" value="ECO:0007669"/>
    <property type="project" value="UniProtKB-SubCell"/>
</dbReference>
<keyword evidence="3 6" id="KW-0812">Transmembrane</keyword>